<proteinExistence type="predicted"/>
<organism evidence="2 3">
    <name type="scientific">Corynebacterium striatum</name>
    <dbReference type="NCBI Taxonomy" id="43770"/>
    <lineage>
        <taxon>Bacteria</taxon>
        <taxon>Bacillati</taxon>
        <taxon>Actinomycetota</taxon>
        <taxon>Actinomycetes</taxon>
        <taxon>Mycobacteriales</taxon>
        <taxon>Corynebacteriaceae</taxon>
        <taxon>Corynebacterium</taxon>
    </lineage>
</organism>
<dbReference type="Proteomes" id="UP000315234">
    <property type="component" value="Unassembled WGS sequence"/>
</dbReference>
<sequence length="80" mass="9314">MSRVIPAYVLQAKQRKASARERFEEENQRLEAHTRATKCCTLITTGAHPEHDTHLCLRKKGHKGYHQDKNTGLSWKWEEA</sequence>
<evidence type="ECO:0000313" key="2">
    <source>
        <dbReference type="EMBL" id="GEA42094.1"/>
    </source>
</evidence>
<gene>
    <name evidence="2" type="ORF">Cst04h_02640</name>
</gene>
<dbReference type="AlphaFoldDB" id="A0AAQ1TXL1"/>
<feature type="coiled-coil region" evidence="1">
    <location>
        <begin position="9"/>
        <end position="36"/>
    </location>
</feature>
<keyword evidence="1" id="KW-0175">Coiled coil</keyword>
<reference evidence="2 3" key="1">
    <citation type="submission" date="2019-06" db="EMBL/GenBank/DDBJ databases">
        <title>Draft genome sequence of Corynebacterium striatum NBRC 15291.</title>
        <authorList>
            <person name="Miura T."/>
            <person name="Furukawa M."/>
            <person name="Shimamura M."/>
            <person name="Ohyama Y."/>
            <person name="Yamazoe A."/>
            <person name="Kawasaki H."/>
        </authorList>
    </citation>
    <scope>NUCLEOTIDE SEQUENCE [LARGE SCALE GENOMIC DNA]</scope>
    <source>
        <strain evidence="2 3">NBRC 15291</strain>
    </source>
</reference>
<name>A0AAQ1TXL1_CORST</name>
<comment type="caution">
    <text evidence="2">The sequence shown here is derived from an EMBL/GenBank/DDBJ whole genome shotgun (WGS) entry which is preliminary data.</text>
</comment>
<evidence type="ECO:0000313" key="3">
    <source>
        <dbReference type="Proteomes" id="UP000315234"/>
    </source>
</evidence>
<dbReference type="RefSeq" id="WP_005529589.1">
    <property type="nucleotide sequence ID" value="NZ_BJLD01000001.1"/>
</dbReference>
<accession>A0AAQ1TXL1</accession>
<evidence type="ECO:0000256" key="1">
    <source>
        <dbReference type="SAM" id="Coils"/>
    </source>
</evidence>
<protein>
    <submittedName>
        <fullName evidence="2">Uncharacterized protein</fullName>
    </submittedName>
</protein>
<dbReference type="EMBL" id="BJLD01000001">
    <property type="protein sequence ID" value="GEA42094.1"/>
    <property type="molecule type" value="Genomic_DNA"/>
</dbReference>